<reference evidence="5 6" key="1">
    <citation type="submission" date="2021-05" db="EMBL/GenBank/DDBJ databases">
        <title>Genome Assembly of Synthetic Allotetraploid Brassica napus Reveals Homoeologous Exchanges between Subgenomes.</title>
        <authorList>
            <person name="Davis J.T."/>
        </authorList>
    </citation>
    <scope>NUCLEOTIDE SEQUENCE [LARGE SCALE GENOMIC DNA]</scope>
    <source>
        <strain evidence="6">cv. Da-Ae</strain>
        <tissue evidence="5">Seedling</tissue>
    </source>
</reference>
<dbReference type="PRINTS" id="PR00160">
    <property type="entry name" value="GLUTAREDOXIN"/>
</dbReference>
<dbReference type="PROSITE" id="PS00195">
    <property type="entry name" value="GLUTAREDOXIN_1"/>
    <property type="match status" value="1"/>
</dbReference>
<dbReference type="InterPro" id="IPR036249">
    <property type="entry name" value="Thioredoxin-like_sf"/>
</dbReference>
<organism evidence="5 6">
    <name type="scientific">Brassica napus</name>
    <name type="common">Rape</name>
    <dbReference type="NCBI Taxonomy" id="3708"/>
    <lineage>
        <taxon>Eukaryota</taxon>
        <taxon>Viridiplantae</taxon>
        <taxon>Streptophyta</taxon>
        <taxon>Embryophyta</taxon>
        <taxon>Tracheophyta</taxon>
        <taxon>Spermatophyta</taxon>
        <taxon>Magnoliopsida</taxon>
        <taxon>eudicotyledons</taxon>
        <taxon>Gunneridae</taxon>
        <taxon>Pentapetalae</taxon>
        <taxon>rosids</taxon>
        <taxon>malvids</taxon>
        <taxon>Brassicales</taxon>
        <taxon>Brassicaceae</taxon>
        <taxon>Brassiceae</taxon>
        <taxon>Brassica</taxon>
    </lineage>
</organism>
<dbReference type="InterPro" id="IPR014025">
    <property type="entry name" value="Glutaredoxin_subgr"/>
</dbReference>
<dbReference type="PROSITE" id="PS51354">
    <property type="entry name" value="GLUTAREDOXIN_2"/>
    <property type="match status" value="1"/>
</dbReference>
<proteinExistence type="predicted"/>
<feature type="non-terminal residue" evidence="5">
    <location>
        <position position="1"/>
    </location>
</feature>
<keyword evidence="1" id="KW-1015">Disulfide bond</keyword>
<dbReference type="PANTHER" id="PTHR45694:SF17">
    <property type="entry name" value="GLUTAREDOXIN DOMAIN-CONTAINING PROTEIN"/>
    <property type="match status" value="1"/>
</dbReference>
<keyword evidence="6" id="KW-1185">Reference proteome</keyword>
<dbReference type="CDD" id="cd03419">
    <property type="entry name" value="GRX_GRXh_1_2_like"/>
    <property type="match status" value="1"/>
</dbReference>
<evidence type="ECO:0000256" key="1">
    <source>
        <dbReference type="ARBA" id="ARBA00023157"/>
    </source>
</evidence>
<dbReference type="Proteomes" id="UP000824890">
    <property type="component" value="Unassembled WGS sequence"/>
</dbReference>
<evidence type="ECO:0000313" key="5">
    <source>
        <dbReference type="EMBL" id="KAH0885820.1"/>
    </source>
</evidence>
<dbReference type="Pfam" id="PF00462">
    <property type="entry name" value="Glutaredoxin"/>
    <property type="match status" value="1"/>
</dbReference>
<dbReference type="InterPro" id="IPR002109">
    <property type="entry name" value="Glutaredoxin"/>
</dbReference>
<dbReference type="InterPro" id="IPR011767">
    <property type="entry name" value="GLR_AS"/>
</dbReference>
<evidence type="ECO:0000256" key="3">
    <source>
        <dbReference type="SAM" id="MobiDB-lite"/>
    </source>
</evidence>
<dbReference type="SUPFAM" id="SSF52833">
    <property type="entry name" value="Thioredoxin-like"/>
    <property type="match status" value="1"/>
</dbReference>
<dbReference type="PANTHER" id="PTHR45694">
    <property type="entry name" value="GLUTAREDOXIN 2"/>
    <property type="match status" value="1"/>
</dbReference>
<evidence type="ECO:0000313" key="6">
    <source>
        <dbReference type="Proteomes" id="UP000824890"/>
    </source>
</evidence>
<feature type="region of interest" description="Disordered" evidence="3">
    <location>
        <begin position="107"/>
        <end position="157"/>
    </location>
</feature>
<protein>
    <recommendedName>
        <fullName evidence="4">Glutaredoxin domain-containing protein</fullName>
    </recommendedName>
</protein>
<accession>A0ABQ8A130</accession>
<name>A0ABQ8A130_BRANA</name>
<feature type="domain" description="Glutaredoxin" evidence="4">
    <location>
        <begin position="25"/>
        <end position="82"/>
    </location>
</feature>
<dbReference type="Gene3D" id="3.40.30.10">
    <property type="entry name" value="Glutaredoxin"/>
    <property type="match status" value="1"/>
</dbReference>
<sequence length="157" mass="17374">KPRKANLGLKMAMKKAKEIVSSNAVVVFSKSYCPYCVKVKDLLKKLGARFIAVELDKESDGAQVQSALAEWTGQRTVPNVFIAVTNLHRGGKLVPLLTVSKPSSKIRSSITKARQGDNMPTEVEGPSRARKTSHTELTWSKQKQKGGRNIKYDFKDT</sequence>
<dbReference type="EMBL" id="JAGKQM010000014">
    <property type="protein sequence ID" value="KAH0885820.1"/>
    <property type="molecule type" value="Genomic_DNA"/>
</dbReference>
<evidence type="ECO:0000259" key="4">
    <source>
        <dbReference type="Pfam" id="PF00462"/>
    </source>
</evidence>
<evidence type="ECO:0000256" key="2">
    <source>
        <dbReference type="ARBA" id="ARBA00023284"/>
    </source>
</evidence>
<gene>
    <name evidence="5" type="ORF">HID58_061916</name>
</gene>
<comment type="caution">
    <text evidence="5">The sequence shown here is derived from an EMBL/GenBank/DDBJ whole genome shotgun (WGS) entry which is preliminary data.</text>
</comment>
<keyword evidence="2" id="KW-0676">Redox-active center</keyword>